<evidence type="ECO:0000256" key="1">
    <source>
        <dbReference type="ARBA" id="ARBA00022598"/>
    </source>
</evidence>
<dbReference type="PANTHER" id="PTHR43334">
    <property type="entry name" value="ACETATE--COA LIGASE [ADP-FORMING]"/>
    <property type="match status" value="1"/>
</dbReference>
<dbReference type="FunFam" id="3.30.1490.20:FF:000020">
    <property type="entry name" value="Protein lysine acetyltransferase"/>
    <property type="match status" value="1"/>
</dbReference>
<gene>
    <name evidence="6" type="ORF">HC235_10095</name>
</gene>
<evidence type="ECO:0000256" key="2">
    <source>
        <dbReference type="ARBA" id="ARBA00022741"/>
    </source>
</evidence>
<dbReference type="InterPro" id="IPR051538">
    <property type="entry name" value="Acyl-CoA_Synth/Transferase"/>
</dbReference>
<dbReference type="GO" id="GO:0046872">
    <property type="term" value="F:metal ion binding"/>
    <property type="evidence" value="ECO:0007669"/>
    <property type="project" value="InterPro"/>
</dbReference>
<keyword evidence="2 4" id="KW-0547">Nucleotide-binding</keyword>
<comment type="caution">
    <text evidence="6">The sequence shown here is derived from an EMBL/GenBank/DDBJ whole genome shotgun (WGS) entry which is preliminary data.</text>
</comment>
<dbReference type="GeneID" id="5055881"/>
<dbReference type="RefSeq" id="WP_011901261.1">
    <property type="nucleotide sequence ID" value="NZ_JAAVJF010000005.1"/>
</dbReference>
<dbReference type="Proteomes" id="UP000554766">
    <property type="component" value="Unassembled WGS sequence"/>
</dbReference>
<protein>
    <submittedName>
        <fullName evidence="6">Acetyl-CoA synthetase</fullName>
    </submittedName>
</protein>
<dbReference type="Pfam" id="PF13549">
    <property type="entry name" value="ATP-grasp_5"/>
    <property type="match status" value="1"/>
</dbReference>
<sequence>MTHPIVSRALSESRGKLREDEALTLLRAYGIPVPDFALVKNEEEAVKVAEAIGFPVVAKVVSPQIVHKTDVGGVVVGINDAQGVREACRRLREVVKRVPYAELEGVLIQKMVPKGVELIVGAVYDEIFGHVVAFGLGGIYTELYKDISMRVVPVDVEDVWEMVREVKAYRLLTGFRGMPPRDIPAVVDIVYKFSRLIEDNPEISEADLNPVIALEEGKGAYVVDARFILRISY</sequence>
<dbReference type="GO" id="GO:0016874">
    <property type="term" value="F:ligase activity"/>
    <property type="evidence" value="ECO:0007669"/>
    <property type="project" value="UniProtKB-KW"/>
</dbReference>
<dbReference type="Gene3D" id="3.30.1490.20">
    <property type="entry name" value="ATP-grasp fold, A domain"/>
    <property type="match status" value="1"/>
</dbReference>
<dbReference type="InterPro" id="IPR011761">
    <property type="entry name" value="ATP-grasp"/>
</dbReference>
<dbReference type="OMA" id="FGPAIMF"/>
<dbReference type="PROSITE" id="PS50975">
    <property type="entry name" value="ATP_GRASP"/>
    <property type="match status" value="1"/>
</dbReference>
<keyword evidence="7" id="KW-1185">Reference proteome</keyword>
<evidence type="ECO:0000256" key="3">
    <source>
        <dbReference type="ARBA" id="ARBA00022840"/>
    </source>
</evidence>
<feature type="domain" description="ATP-grasp" evidence="5">
    <location>
        <begin position="23"/>
        <end position="59"/>
    </location>
</feature>
<accession>A0A7L4PCD5</accession>
<name>A0A7L4PCD5_9CREN</name>
<evidence type="ECO:0000313" key="7">
    <source>
        <dbReference type="Proteomes" id="UP000554766"/>
    </source>
</evidence>
<dbReference type="EMBL" id="JAAVJF010000005">
    <property type="protein sequence ID" value="NYR16274.1"/>
    <property type="molecule type" value="Genomic_DNA"/>
</dbReference>
<evidence type="ECO:0000259" key="5">
    <source>
        <dbReference type="PROSITE" id="PS50975"/>
    </source>
</evidence>
<evidence type="ECO:0000256" key="4">
    <source>
        <dbReference type="PROSITE-ProRule" id="PRU00409"/>
    </source>
</evidence>
<evidence type="ECO:0000313" key="6">
    <source>
        <dbReference type="EMBL" id="NYR16274.1"/>
    </source>
</evidence>
<dbReference type="GO" id="GO:0005524">
    <property type="term" value="F:ATP binding"/>
    <property type="evidence" value="ECO:0007669"/>
    <property type="project" value="UniProtKB-UniRule"/>
</dbReference>
<dbReference type="PANTHER" id="PTHR43334:SF1">
    <property type="entry name" value="3-HYDROXYPROPIONATE--COA LIGASE [ADP-FORMING]"/>
    <property type="match status" value="1"/>
</dbReference>
<dbReference type="InterPro" id="IPR013815">
    <property type="entry name" value="ATP_grasp_subdomain_1"/>
</dbReference>
<proteinExistence type="predicted"/>
<keyword evidence="3 4" id="KW-0067">ATP-binding</keyword>
<dbReference type="SUPFAM" id="SSF56059">
    <property type="entry name" value="Glutathione synthetase ATP-binding domain-like"/>
    <property type="match status" value="1"/>
</dbReference>
<keyword evidence="1" id="KW-0436">Ligase</keyword>
<dbReference type="AlphaFoldDB" id="A0A7L4PCD5"/>
<reference evidence="6 7" key="1">
    <citation type="journal article" date="2020" name="Nat. Commun.">
        <title>The structures of two archaeal type IV pili illuminate evolutionary relationships.</title>
        <authorList>
            <person name="Wang F."/>
            <person name="Baquero D.P."/>
            <person name="Su Z."/>
            <person name="Beltran L.C."/>
            <person name="Prangishvili D."/>
            <person name="Krupovic M."/>
            <person name="Egelman E.H."/>
        </authorList>
    </citation>
    <scope>NUCLEOTIDE SEQUENCE [LARGE SCALE GENOMIC DNA]</scope>
    <source>
        <strain evidence="6 7">2GA</strain>
    </source>
</reference>
<organism evidence="6 7">
    <name type="scientific">Pyrobaculum arsenaticum</name>
    <dbReference type="NCBI Taxonomy" id="121277"/>
    <lineage>
        <taxon>Archaea</taxon>
        <taxon>Thermoproteota</taxon>
        <taxon>Thermoprotei</taxon>
        <taxon>Thermoproteales</taxon>
        <taxon>Thermoproteaceae</taxon>
        <taxon>Pyrobaculum</taxon>
    </lineage>
</organism>
<dbReference type="Gene3D" id="3.30.470.20">
    <property type="entry name" value="ATP-grasp fold, B domain"/>
    <property type="match status" value="1"/>
</dbReference>